<dbReference type="OrthoDB" id="3693506at2759"/>
<evidence type="ECO:0000313" key="5">
    <source>
        <dbReference type="Proteomes" id="UP000676310"/>
    </source>
</evidence>
<dbReference type="Proteomes" id="UP000676310">
    <property type="component" value="Unassembled WGS sequence"/>
</dbReference>
<gene>
    <name evidence="4" type="ORF">ALTATR162_LOCUS3285</name>
</gene>
<feature type="domain" description="NACHT" evidence="3">
    <location>
        <begin position="301"/>
        <end position="450"/>
    </location>
</feature>
<dbReference type="InterPro" id="IPR056884">
    <property type="entry name" value="NPHP3-like_N"/>
</dbReference>
<feature type="compositionally biased region" description="Low complexity" evidence="2">
    <location>
        <begin position="64"/>
        <end position="83"/>
    </location>
</feature>
<evidence type="ECO:0000259" key="3">
    <source>
        <dbReference type="PROSITE" id="PS50837"/>
    </source>
</evidence>
<dbReference type="GeneID" id="67014824"/>
<name>A0A8J2MY25_9PLEO</name>
<dbReference type="PANTHER" id="PTHR10039:SF14">
    <property type="entry name" value="NACHT DOMAIN-CONTAINING PROTEIN"/>
    <property type="match status" value="1"/>
</dbReference>
<dbReference type="PROSITE" id="PS50837">
    <property type="entry name" value="NACHT"/>
    <property type="match status" value="1"/>
</dbReference>
<dbReference type="Gene3D" id="3.40.50.300">
    <property type="entry name" value="P-loop containing nucleotide triphosphate hydrolases"/>
    <property type="match status" value="1"/>
</dbReference>
<feature type="region of interest" description="Disordered" evidence="2">
    <location>
        <begin position="41"/>
        <end position="83"/>
    </location>
</feature>
<dbReference type="PANTHER" id="PTHR10039">
    <property type="entry name" value="AMELOGENIN"/>
    <property type="match status" value="1"/>
</dbReference>
<sequence length="537" mass="59346">MFIGTFTSRVDKSSVVALNHEVMAGPLVKCRDSRRTVNSHRINSDRAAMIASESNSTTVSHQKSATNASASDAPSASPTPLTPEEAAVRKARMNADLIDALKSPCPPGATPYVTGIGLYTHVEGPPRALLYPDENPQLQQEFLPVRIPKSSGSRCSQPEELVEKLWEQLKKAIEEEEEIIGKTELGLNELRKRYGGLDPPKNSRPPVRFVQYQHNGTQRDITAQGGTKIDVGNMNPPANDRIQSLAGRAASLVVENEDVDTGVGASFGSHNEEHNARCLPNTRTELLDEITTWANSKDGKSIFWLSGIAGTGKSTIARTVAQSFASRDQLGASFFFKKGEGERGNASRFFTTIATGLVACEPGMLTGIRKTLNEDSTIAHKALKDQFEKLILQPLLGIKQARSRALARVIVIDALDECEREADIRTILQLLAQTKDVRLVPLRIVVTSRPELHIRLGFREMPNGTYQDLVLHEVPRHTIKHDIRLFLEHELGVIRKERKLASDWPAQQQILALVKLAVPLFIYAATVCRIKRRPFRS</sequence>
<organism evidence="4 5">
    <name type="scientific">Alternaria atra</name>
    <dbReference type="NCBI Taxonomy" id="119953"/>
    <lineage>
        <taxon>Eukaryota</taxon>
        <taxon>Fungi</taxon>
        <taxon>Dikarya</taxon>
        <taxon>Ascomycota</taxon>
        <taxon>Pezizomycotina</taxon>
        <taxon>Dothideomycetes</taxon>
        <taxon>Pleosporomycetidae</taxon>
        <taxon>Pleosporales</taxon>
        <taxon>Pleosporineae</taxon>
        <taxon>Pleosporaceae</taxon>
        <taxon>Alternaria</taxon>
        <taxon>Alternaria sect. Ulocladioides</taxon>
    </lineage>
</organism>
<dbReference type="InterPro" id="IPR027417">
    <property type="entry name" value="P-loop_NTPase"/>
</dbReference>
<dbReference type="EMBL" id="CAJRGZ010000016">
    <property type="protein sequence ID" value="CAG5153685.1"/>
    <property type="molecule type" value="Genomic_DNA"/>
</dbReference>
<proteinExistence type="predicted"/>
<comment type="caution">
    <text evidence="4">The sequence shown here is derived from an EMBL/GenBank/DDBJ whole genome shotgun (WGS) entry which is preliminary data.</text>
</comment>
<evidence type="ECO:0000313" key="4">
    <source>
        <dbReference type="EMBL" id="CAG5153685.1"/>
    </source>
</evidence>
<dbReference type="SUPFAM" id="SSF52540">
    <property type="entry name" value="P-loop containing nucleoside triphosphate hydrolases"/>
    <property type="match status" value="1"/>
</dbReference>
<accession>A0A8J2MY25</accession>
<dbReference type="Pfam" id="PF24883">
    <property type="entry name" value="NPHP3_N"/>
    <property type="match status" value="1"/>
</dbReference>
<keyword evidence="5" id="KW-1185">Reference proteome</keyword>
<dbReference type="InterPro" id="IPR007111">
    <property type="entry name" value="NACHT_NTPase"/>
</dbReference>
<dbReference type="RefSeq" id="XP_043166826.1">
    <property type="nucleotide sequence ID" value="XM_043310891.1"/>
</dbReference>
<evidence type="ECO:0000256" key="1">
    <source>
        <dbReference type="ARBA" id="ARBA00022737"/>
    </source>
</evidence>
<reference evidence="4" key="1">
    <citation type="submission" date="2021-05" db="EMBL/GenBank/DDBJ databases">
        <authorList>
            <person name="Stam R."/>
        </authorList>
    </citation>
    <scope>NUCLEOTIDE SEQUENCE</scope>
    <source>
        <strain evidence="4">CS162</strain>
    </source>
</reference>
<dbReference type="AlphaFoldDB" id="A0A8J2MY25"/>
<evidence type="ECO:0000256" key="2">
    <source>
        <dbReference type="SAM" id="MobiDB-lite"/>
    </source>
</evidence>
<protein>
    <recommendedName>
        <fullName evidence="3">NACHT domain-containing protein</fullName>
    </recommendedName>
</protein>
<keyword evidence="1" id="KW-0677">Repeat</keyword>
<feature type="compositionally biased region" description="Polar residues" evidence="2">
    <location>
        <begin position="52"/>
        <end position="63"/>
    </location>
</feature>